<keyword evidence="3 5" id="KW-0456">Lyase</keyword>
<comment type="similarity">
    <text evidence="1 5">Belongs to the tRNA-intron endonuclease family.</text>
</comment>
<keyword evidence="2 5" id="KW-0819">tRNA processing</keyword>
<dbReference type="PIRSF" id="PIRSF017250">
    <property type="entry name" value="tRNA_splic_SEN34"/>
    <property type="match status" value="1"/>
</dbReference>
<evidence type="ECO:0000256" key="6">
    <source>
        <dbReference type="PIRSR" id="PIRSR017250-50"/>
    </source>
</evidence>
<accession>A0A6A6VSA5</accession>
<dbReference type="Pfam" id="PF01974">
    <property type="entry name" value="tRNA_int_endo"/>
    <property type="match status" value="1"/>
</dbReference>
<dbReference type="Proteomes" id="UP000799437">
    <property type="component" value="Unassembled WGS sequence"/>
</dbReference>
<dbReference type="InterPro" id="IPR006677">
    <property type="entry name" value="tRNA_intron_Endonuc_cat-like"/>
</dbReference>
<feature type="domain" description="TSEN34 N-terminal" evidence="9">
    <location>
        <begin position="8"/>
        <end position="77"/>
    </location>
</feature>
<proteinExistence type="inferred from homology"/>
<evidence type="ECO:0000256" key="2">
    <source>
        <dbReference type="ARBA" id="ARBA00022694"/>
    </source>
</evidence>
<dbReference type="SUPFAM" id="SSF53032">
    <property type="entry name" value="tRNA-intron endonuclease catalytic domain-like"/>
    <property type="match status" value="1"/>
</dbReference>
<dbReference type="InterPro" id="IPR036167">
    <property type="entry name" value="tRNA_intron_Endo_cat-like_sf"/>
</dbReference>
<keyword evidence="11" id="KW-1185">Reference proteome</keyword>
<dbReference type="CDD" id="cd22363">
    <property type="entry name" value="tRNA-intron_lyase_C"/>
    <property type="match status" value="1"/>
</dbReference>
<feature type="active site" evidence="6">
    <location>
        <position position="252"/>
    </location>
</feature>
<dbReference type="EMBL" id="ML996588">
    <property type="protein sequence ID" value="KAF2753035.1"/>
    <property type="molecule type" value="Genomic_DNA"/>
</dbReference>
<dbReference type="FunFam" id="3.40.1350.10:FF:000008">
    <property type="entry name" value="tRNA-splicing endonuclease subunit Sen34"/>
    <property type="match status" value="1"/>
</dbReference>
<dbReference type="GO" id="GO:0000214">
    <property type="term" value="C:tRNA-intron endonuclease complex"/>
    <property type="evidence" value="ECO:0007669"/>
    <property type="project" value="UniProtKB-UniRule"/>
</dbReference>
<dbReference type="GeneID" id="54485979"/>
<feature type="compositionally biased region" description="Polar residues" evidence="7">
    <location>
        <begin position="153"/>
        <end position="165"/>
    </location>
</feature>
<keyword evidence="10" id="KW-0540">Nuclease</keyword>
<dbReference type="Pfam" id="PF26577">
    <property type="entry name" value="TSEN34_N"/>
    <property type="match status" value="1"/>
</dbReference>
<dbReference type="InterPro" id="IPR016690">
    <property type="entry name" value="TSEN34"/>
</dbReference>
<dbReference type="InterPro" id="IPR011856">
    <property type="entry name" value="tRNA_endonuc-like_dom_sf"/>
</dbReference>
<dbReference type="Gene3D" id="3.40.1350.10">
    <property type="match status" value="1"/>
</dbReference>
<evidence type="ECO:0000256" key="5">
    <source>
        <dbReference type="PIRNR" id="PIRNR017250"/>
    </source>
</evidence>
<dbReference type="RefSeq" id="XP_033595486.1">
    <property type="nucleotide sequence ID" value="XM_033744925.1"/>
</dbReference>
<dbReference type="EC" id="4.6.1.16" evidence="5"/>
<evidence type="ECO:0000313" key="10">
    <source>
        <dbReference type="EMBL" id="KAF2753035.1"/>
    </source>
</evidence>
<feature type="active site" evidence="6">
    <location>
        <position position="260"/>
    </location>
</feature>
<sequence>MADVTTPIPISVVQGRYLLFDTPTIAYLRREHNVCGVLIGTIPHVSQQNVFLGVPLELMPEEARVLVEKGVAYLVDDALAHREGIWGMSAEEQRVFKSILATQGRELSLAGKRQADKKREEHFKREREKKGKAKDKPASGDLLHLGVDEEPSSIASATESSQGAPTETDDDVSLFSGAPSTPVNAKPELDLLKKVDQWHITPMTSHPPLPMHAESSLPLPAVGSSYPLFSHLYKKGYFMTPGLRFGCKYCVYPGDPLRYHSHFLAVGKDWDEEFNLLDLVGGGRLGTAVKKGYLVGGREPQSETSTQPDDAVDVRTFCIEWAGM</sequence>
<protein>
    <recommendedName>
        <fullName evidence="5">tRNA-splicing endonuclease subunit Sen34</fullName>
        <ecNumber evidence="5">4.6.1.16</ecNumber>
    </recommendedName>
</protein>
<organism evidence="10 11">
    <name type="scientific">Pseudovirgaria hyperparasitica</name>
    <dbReference type="NCBI Taxonomy" id="470096"/>
    <lineage>
        <taxon>Eukaryota</taxon>
        <taxon>Fungi</taxon>
        <taxon>Dikarya</taxon>
        <taxon>Ascomycota</taxon>
        <taxon>Pezizomycotina</taxon>
        <taxon>Dothideomycetes</taxon>
        <taxon>Dothideomycetes incertae sedis</taxon>
        <taxon>Acrospermales</taxon>
        <taxon>Acrospermaceae</taxon>
        <taxon>Pseudovirgaria</taxon>
    </lineage>
</organism>
<dbReference type="PANTHER" id="PTHR13070:SF0">
    <property type="entry name" value="TRNA-SPLICING ENDONUCLEASE SUBUNIT SEN34"/>
    <property type="match status" value="1"/>
</dbReference>
<dbReference type="InterPro" id="IPR059049">
    <property type="entry name" value="TSEN34_N"/>
</dbReference>
<dbReference type="OrthoDB" id="48041at2759"/>
<evidence type="ECO:0000256" key="3">
    <source>
        <dbReference type="ARBA" id="ARBA00023239"/>
    </source>
</evidence>
<gene>
    <name evidence="10" type="ORF">EJ05DRAFT_480749</name>
</gene>
<dbReference type="GO" id="GO:0000213">
    <property type="term" value="F:tRNA-intron lyase activity"/>
    <property type="evidence" value="ECO:0007669"/>
    <property type="project" value="UniProtKB-UniRule"/>
</dbReference>
<dbReference type="PANTHER" id="PTHR13070">
    <property type="entry name" value="TRNA-SPLICING ENDONUCLEASE SUBUNIT SEN34-RELATED"/>
    <property type="match status" value="1"/>
</dbReference>
<dbReference type="GO" id="GO:0000379">
    <property type="term" value="P:tRNA-type intron splice site recognition and cleavage"/>
    <property type="evidence" value="ECO:0007669"/>
    <property type="project" value="UniProtKB-UniRule"/>
</dbReference>
<dbReference type="AlphaFoldDB" id="A0A6A6VSA5"/>
<feature type="domain" description="tRNA intron endonuclease catalytic" evidence="8">
    <location>
        <begin position="226"/>
        <end position="295"/>
    </location>
</feature>
<comment type="function">
    <text evidence="4">Constitutes one of the two catalytic subunit of the tRNA-splicing endonuclease complex, a complex responsible for identification and cleavage of the splice sites in pre-tRNA. It cleaves pre-tRNA at the 5'- and 3'-splice sites to release the intron. The products are an intron and two tRNA half-molecules bearing 2',3'-cyclic phosphate and 5'-OH termini. There are no conserved sequences at the splice sites, but the intron is invariably located at the same site in the gene, placing the splice sites an invariant distance from the constant structural features of the tRNA body. It probably carries the active site for 3'-splice site cleavage.</text>
</comment>
<evidence type="ECO:0000256" key="4">
    <source>
        <dbReference type="ARBA" id="ARBA00059865"/>
    </source>
</evidence>
<evidence type="ECO:0000259" key="9">
    <source>
        <dbReference type="Pfam" id="PF26577"/>
    </source>
</evidence>
<feature type="compositionally biased region" description="Basic and acidic residues" evidence="7">
    <location>
        <begin position="113"/>
        <end position="138"/>
    </location>
</feature>
<evidence type="ECO:0000256" key="1">
    <source>
        <dbReference type="ARBA" id="ARBA00008078"/>
    </source>
</evidence>
<evidence type="ECO:0000256" key="7">
    <source>
        <dbReference type="SAM" id="MobiDB-lite"/>
    </source>
</evidence>
<feature type="active site" evidence="6">
    <location>
        <position position="291"/>
    </location>
</feature>
<reference evidence="10" key="1">
    <citation type="journal article" date="2020" name="Stud. Mycol.">
        <title>101 Dothideomycetes genomes: a test case for predicting lifestyles and emergence of pathogens.</title>
        <authorList>
            <person name="Haridas S."/>
            <person name="Albert R."/>
            <person name="Binder M."/>
            <person name="Bloem J."/>
            <person name="Labutti K."/>
            <person name="Salamov A."/>
            <person name="Andreopoulos B."/>
            <person name="Baker S."/>
            <person name="Barry K."/>
            <person name="Bills G."/>
            <person name="Bluhm B."/>
            <person name="Cannon C."/>
            <person name="Castanera R."/>
            <person name="Culley D."/>
            <person name="Daum C."/>
            <person name="Ezra D."/>
            <person name="Gonzalez J."/>
            <person name="Henrissat B."/>
            <person name="Kuo A."/>
            <person name="Liang C."/>
            <person name="Lipzen A."/>
            <person name="Lutzoni F."/>
            <person name="Magnuson J."/>
            <person name="Mondo S."/>
            <person name="Nolan M."/>
            <person name="Ohm R."/>
            <person name="Pangilinan J."/>
            <person name="Park H.-J."/>
            <person name="Ramirez L."/>
            <person name="Alfaro M."/>
            <person name="Sun H."/>
            <person name="Tritt A."/>
            <person name="Yoshinaga Y."/>
            <person name="Zwiers L.-H."/>
            <person name="Turgeon B."/>
            <person name="Goodwin S."/>
            <person name="Spatafora J."/>
            <person name="Crous P."/>
            <person name="Grigoriev I."/>
        </authorList>
    </citation>
    <scope>NUCLEOTIDE SEQUENCE</scope>
    <source>
        <strain evidence="10">CBS 121739</strain>
    </source>
</reference>
<feature type="region of interest" description="Disordered" evidence="7">
    <location>
        <begin position="109"/>
        <end position="172"/>
    </location>
</feature>
<evidence type="ECO:0000259" key="8">
    <source>
        <dbReference type="Pfam" id="PF01974"/>
    </source>
</evidence>
<evidence type="ECO:0000313" key="11">
    <source>
        <dbReference type="Proteomes" id="UP000799437"/>
    </source>
</evidence>
<keyword evidence="10" id="KW-0255">Endonuclease</keyword>
<dbReference type="GO" id="GO:0003676">
    <property type="term" value="F:nucleic acid binding"/>
    <property type="evidence" value="ECO:0007669"/>
    <property type="project" value="InterPro"/>
</dbReference>
<keyword evidence="10" id="KW-0378">Hydrolase</keyword>
<name>A0A6A6VSA5_9PEZI</name>